<comment type="caution">
    <text evidence="2">The sequence shown here is derived from an EMBL/GenBank/DDBJ whole genome shotgun (WGS) entry which is preliminary data.</text>
</comment>
<gene>
    <name evidence="2" type="ORF">Rhopal_003863-T1</name>
</gene>
<evidence type="ECO:0008006" key="4">
    <source>
        <dbReference type="Google" id="ProtNLM"/>
    </source>
</evidence>
<reference evidence="2 3" key="1">
    <citation type="submission" date="2021-12" db="EMBL/GenBank/DDBJ databases">
        <title>High titer production of polyol ester of fatty acids by Rhodotorula paludigena BS15 towards product separation-free biomass refinery.</title>
        <authorList>
            <person name="Mano J."/>
            <person name="Ono H."/>
            <person name="Tanaka T."/>
            <person name="Naito K."/>
            <person name="Sushida H."/>
            <person name="Ike M."/>
            <person name="Tokuyasu K."/>
            <person name="Kitaoka M."/>
        </authorList>
    </citation>
    <scope>NUCLEOTIDE SEQUENCE [LARGE SCALE GENOMIC DNA]</scope>
    <source>
        <strain evidence="2 3">BS15</strain>
    </source>
</reference>
<evidence type="ECO:0000313" key="2">
    <source>
        <dbReference type="EMBL" id="GJN90849.1"/>
    </source>
</evidence>
<dbReference type="AlphaFoldDB" id="A0AAV5GK44"/>
<feature type="region of interest" description="Disordered" evidence="1">
    <location>
        <begin position="106"/>
        <end position="130"/>
    </location>
</feature>
<sequence>MPCVLVTAEGWTVFDLVRRPEAGGELEKAGVGPLVGSPTDLAWLDSLDKSIVFDVVSSNTEDLSDLEGHYKAVRSMLEQLGTRNQTHGGESRRLMVLVSSGCKDYGRSPLADNPSLAPHTEDSPLDPPPPLKHRTECMSLLLAGPTSGAAAYDTAVLRPTNVYGYGSSYWSDFFRAAERALEAPDRTLVFRADGRTVLHGTHVDDCGRAYVALAAHSLERPEDARGKAFNVSNRTYETLEGIGKALVREYALAGVRFDAPAGDVSHADMTTERYSQWVTSERLRSLTGWTEQEPGFVEGLSRWRHEYEASQEAQ</sequence>
<name>A0AAV5GK44_9BASI</name>
<organism evidence="2 3">
    <name type="scientific">Rhodotorula paludigena</name>
    <dbReference type="NCBI Taxonomy" id="86838"/>
    <lineage>
        <taxon>Eukaryota</taxon>
        <taxon>Fungi</taxon>
        <taxon>Dikarya</taxon>
        <taxon>Basidiomycota</taxon>
        <taxon>Pucciniomycotina</taxon>
        <taxon>Microbotryomycetes</taxon>
        <taxon>Sporidiobolales</taxon>
        <taxon>Sporidiobolaceae</taxon>
        <taxon>Rhodotorula</taxon>
    </lineage>
</organism>
<dbReference type="Proteomes" id="UP001342314">
    <property type="component" value="Unassembled WGS sequence"/>
</dbReference>
<evidence type="ECO:0000256" key="1">
    <source>
        <dbReference type="SAM" id="MobiDB-lite"/>
    </source>
</evidence>
<evidence type="ECO:0000313" key="3">
    <source>
        <dbReference type="Proteomes" id="UP001342314"/>
    </source>
</evidence>
<keyword evidence="3" id="KW-1185">Reference proteome</keyword>
<dbReference type="Gene3D" id="3.40.50.720">
    <property type="entry name" value="NAD(P)-binding Rossmann-like Domain"/>
    <property type="match status" value="1"/>
</dbReference>
<dbReference type="InterPro" id="IPR036291">
    <property type="entry name" value="NAD(P)-bd_dom_sf"/>
</dbReference>
<proteinExistence type="predicted"/>
<dbReference type="EMBL" id="BQKY01000007">
    <property type="protein sequence ID" value="GJN90849.1"/>
    <property type="molecule type" value="Genomic_DNA"/>
</dbReference>
<accession>A0AAV5GK44</accession>
<protein>
    <recommendedName>
        <fullName evidence="4">NAD-dependent epimerase/dehydratase domain-containing protein</fullName>
    </recommendedName>
</protein>
<dbReference type="SUPFAM" id="SSF51735">
    <property type="entry name" value="NAD(P)-binding Rossmann-fold domains"/>
    <property type="match status" value="1"/>
</dbReference>